<evidence type="ECO:0000256" key="1">
    <source>
        <dbReference type="SAM" id="Phobius"/>
    </source>
</evidence>
<keyword evidence="1" id="KW-1133">Transmembrane helix</keyword>
<dbReference type="SUPFAM" id="SSF52540">
    <property type="entry name" value="P-loop containing nucleoside triphosphate hydrolases"/>
    <property type="match status" value="1"/>
</dbReference>
<sequence length="591" mass="67542">MRQVQILDERWRKVADREHALLERLAGFLTDFGSPPDDVSLVRRKLTDLQELFLLVIVGEFNSGKSAFINALLGDELSREGVTPTTDRITVLKYGEHATERERREGVVEKEHPNDFLREVSIVDTPGTNAIIRHHEELSRGFVPRSDLVLFVTSSDRPFTESEREYLELIRDWGKKILLVVNKVDLLRNDEDREKVRLFVEEGVRSMLGLKPPIFFVSAYLARKAKAIGPGIEADALLKASGFEELESYVTDLLDEEGRVRLKLESPLGVVEELVRRYSLSVDERVSLLEDDFKMSENVESQLDLYKEDMKRDFEARMAEIENIILQVNERGDEWFEENIRLTNVRELVQRNKVQERFQREVVADTEKLIDERVEELVDWMVDRNLKQWRAIVEYVNRRRQAKYDEHVIGEVGDNFEYNRSQLLQSVGKNATDVVQRYDREYESQQLALSLQSAVAATAAIEVGALGVGAGVVAVATTAAADVTGITAALVIAGVGLFILPRQRRKAREQFHEKTDDLRVKLGEVVRRQFDTEINRSIERMREAISPYTRFVRTEHARMTEARSSLAEITTETEALRGEIEAPGVKSPSGS</sequence>
<name>A0A6J4QNZ7_9ACTN</name>
<evidence type="ECO:0000313" key="3">
    <source>
        <dbReference type="EMBL" id="CAA9442933.1"/>
    </source>
</evidence>
<dbReference type="EMBL" id="CADCVE010000015">
    <property type="protein sequence ID" value="CAA9442933.1"/>
    <property type="molecule type" value="Genomic_DNA"/>
</dbReference>
<keyword evidence="1" id="KW-0472">Membrane</keyword>
<dbReference type="PANTHER" id="PTHR43681:SF1">
    <property type="entry name" value="SARCALUMENIN"/>
    <property type="match status" value="1"/>
</dbReference>
<evidence type="ECO:0000259" key="2">
    <source>
        <dbReference type="Pfam" id="PF01926"/>
    </source>
</evidence>
<feature type="domain" description="G" evidence="2">
    <location>
        <begin position="56"/>
        <end position="183"/>
    </location>
</feature>
<protein>
    <submittedName>
        <fullName evidence="3">Dynamin family</fullName>
    </submittedName>
</protein>
<dbReference type="Pfam" id="PF01926">
    <property type="entry name" value="MMR_HSR1"/>
    <property type="match status" value="1"/>
</dbReference>
<keyword evidence="1" id="KW-0812">Transmembrane</keyword>
<reference evidence="3" key="1">
    <citation type="submission" date="2020-02" db="EMBL/GenBank/DDBJ databases">
        <authorList>
            <person name="Meier V. D."/>
        </authorList>
    </citation>
    <scope>NUCLEOTIDE SEQUENCE</scope>
    <source>
        <strain evidence="3">AVDCRST_MAG28</strain>
    </source>
</reference>
<dbReference type="InterPro" id="IPR006073">
    <property type="entry name" value="GTP-bd"/>
</dbReference>
<dbReference type="PANTHER" id="PTHR43681">
    <property type="entry name" value="TRANSMEMBRANE GTPASE FZO"/>
    <property type="match status" value="1"/>
</dbReference>
<feature type="transmembrane region" description="Helical" evidence="1">
    <location>
        <begin position="479"/>
        <end position="500"/>
    </location>
</feature>
<organism evidence="3">
    <name type="scientific">uncultured Rubrobacteraceae bacterium</name>
    <dbReference type="NCBI Taxonomy" id="349277"/>
    <lineage>
        <taxon>Bacteria</taxon>
        <taxon>Bacillati</taxon>
        <taxon>Actinomycetota</taxon>
        <taxon>Rubrobacteria</taxon>
        <taxon>Rubrobacterales</taxon>
        <taxon>Rubrobacteraceae</taxon>
        <taxon>environmental samples</taxon>
    </lineage>
</organism>
<proteinExistence type="predicted"/>
<dbReference type="InterPro" id="IPR051943">
    <property type="entry name" value="TRAFAC_Dynamin-like_GTPase"/>
</dbReference>
<gene>
    <name evidence="3" type="ORF">AVDCRST_MAG28-690</name>
</gene>
<dbReference type="AlphaFoldDB" id="A0A6J4QNZ7"/>
<dbReference type="CDD" id="cd09912">
    <property type="entry name" value="DLP_2"/>
    <property type="match status" value="1"/>
</dbReference>
<accession>A0A6J4QNZ7</accession>
<dbReference type="Gene3D" id="3.40.50.300">
    <property type="entry name" value="P-loop containing nucleotide triphosphate hydrolases"/>
    <property type="match status" value="1"/>
</dbReference>
<dbReference type="InterPro" id="IPR027417">
    <property type="entry name" value="P-loop_NTPase"/>
</dbReference>
<dbReference type="GO" id="GO:0005525">
    <property type="term" value="F:GTP binding"/>
    <property type="evidence" value="ECO:0007669"/>
    <property type="project" value="InterPro"/>
</dbReference>